<protein>
    <recommendedName>
        <fullName evidence="4">Glycine rich superfamily member</fullName>
    </recommendedName>
</protein>
<organism evidence="3">
    <name type="scientific">Rhipicephalus zambeziensis</name>
    <dbReference type="NCBI Taxonomy" id="60191"/>
    <lineage>
        <taxon>Eukaryota</taxon>
        <taxon>Metazoa</taxon>
        <taxon>Ecdysozoa</taxon>
        <taxon>Arthropoda</taxon>
        <taxon>Chelicerata</taxon>
        <taxon>Arachnida</taxon>
        <taxon>Acari</taxon>
        <taxon>Parasitiformes</taxon>
        <taxon>Ixodida</taxon>
        <taxon>Ixodoidea</taxon>
        <taxon>Ixodidae</taxon>
        <taxon>Rhipicephalinae</taxon>
        <taxon>Rhipicephalus</taxon>
        <taxon>Rhipicephalus</taxon>
    </lineage>
</organism>
<feature type="region of interest" description="Disordered" evidence="1">
    <location>
        <begin position="37"/>
        <end position="82"/>
    </location>
</feature>
<keyword evidence="2" id="KW-0732">Signal</keyword>
<feature type="signal peptide" evidence="2">
    <location>
        <begin position="1"/>
        <end position="25"/>
    </location>
</feature>
<proteinExistence type="predicted"/>
<evidence type="ECO:0000256" key="1">
    <source>
        <dbReference type="SAM" id="MobiDB-lite"/>
    </source>
</evidence>
<reference evidence="3" key="1">
    <citation type="journal article" date="2017" name="Parasit. Vectors">
        <title>Sialotranscriptomics of Rhipicephalus zambeziensis reveals intricate expression profiles of secretory proteins and suggests tight temporal transcriptional regulation during blood-feeding.</title>
        <authorList>
            <person name="de Castro M.H."/>
            <person name="de Klerk D."/>
            <person name="Pienaar R."/>
            <person name="Rees D.J.G."/>
            <person name="Mans B.J."/>
        </authorList>
    </citation>
    <scope>NUCLEOTIDE SEQUENCE</scope>
    <source>
        <tissue evidence="3">Salivary glands</tissue>
    </source>
</reference>
<evidence type="ECO:0000256" key="2">
    <source>
        <dbReference type="SAM" id="SignalP"/>
    </source>
</evidence>
<evidence type="ECO:0000313" key="3">
    <source>
        <dbReference type="EMBL" id="MAA20060.1"/>
    </source>
</evidence>
<sequence>MTKFSSLKFAVVMAGLVFILSTVQEERFCVNAEPTLRRGPIFGGNRNHPRPGPRPGARPGPRPGPKAPKPSLMFPWALGMPG</sequence>
<name>A0A224Z220_9ACAR</name>
<feature type="compositionally biased region" description="Pro residues" evidence="1">
    <location>
        <begin position="50"/>
        <end position="68"/>
    </location>
</feature>
<dbReference type="EMBL" id="GFPF01008914">
    <property type="protein sequence ID" value="MAA20060.1"/>
    <property type="molecule type" value="Transcribed_RNA"/>
</dbReference>
<dbReference type="AlphaFoldDB" id="A0A224Z220"/>
<accession>A0A224Z220</accession>
<evidence type="ECO:0008006" key="4">
    <source>
        <dbReference type="Google" id="ProtNLM"/>
    </source>
</evidence>
<feature type="chain" id="PRO_5012872382" description="Glycine rich superfamily member" evidence="2">
    <location>
        <begin position="26"/>
        <end position="82"/>
    </location>
</feature>